<organism evidence="9 10">
    <name type="scientific">Vibrio ishigakensis</name>
    <dbReference type="NCBI Taxonomy" id="1481914"/>
    <lineage>
        <taxon>Bacteria</taxon>
        <taxon>Pseudomonadati</taxon>
        <taxon>Pseudomonadota</taxon>
        <taxon>Gammaproteobacteria</taxon>
        <taxon>Vibrionales</taxon>
        <taxon>Vibrionaceae</taxon>
        <taxon>Vibrio</taxon>
    </lineage>
</organism>
<keyword evidence="3 7" id="KW-0997">Cell inner membrane</keyword>
<evidence type="ECO:0000256" key="1">
    <source>
        <dbReference type="ARBA" id="ARBA00004429"/>
    </source>
</evidence>
<dbReference type="Pfam" id="PF06808">
    <property type="entry name" value="DctM"/>
    <property type="match status" value="1"/>
</dbReference>
<comment type="function">
    <text evidence="7">Part of the tripartite ATP-independent periplasmic (TRAP) transport system.</text>
</comment>
<evidence type="ECO:0000313" key="9">
    <source>
        <dbReference type="EMBL" id="GAM58150.1"/>
    </source>
</evidence>
<evidence type="ECO:0000256" key="5">
    <source>
        <dbReference type="ARBA" id="ARBA00022989"/>
    </source>
</evidence>
<keyword evidence="7" id="KW-0813">Transport</keyword>
<dbReference type="InterPro" id="IPR010656">
    <property type="entry name" value="DctM"/>
</dbReference>
<evidence type="ECO:0000256" key="7">
    <source>
        <dbReference type="RuleBase" id="RU369079"/>
    </source>
</evidence>
<dbReference type="EMBL" id="BBRZ01000075">
    <property type="protein sequence ID" value="GAM58150.1"/>
    <property type="molecule type" value="Genomic_DNA"/>
</dbReference>
<evidence type="ECO:0000313" key="10">
    <source>
        <dbReference type="Proteomes" id="UP000031671"/>
    </source>
</evidence>
<gene>
    <name evidence="9" type="ORF">JCM19231_3704</name>
</gene>
<dbReference type="Proteomes" id="UP000031671">
    <property type="component" value="Unassembled WGS sequence"/>
</dbReference>
<evidence type="ECO:0000256" key="2">
    <source>
        <dbReference type="ARBA" id="ARBA00022475"/>
    </source>
</evidence>
<sequence>MKKRGYSGSFSAAVTSSSASLAVIIPPSLPMIIYGAMADVSISQLFVAGIISGLLGAAGMFGVCYYYAVKYDLPREDSFSYVSFGLHLKMRSGL</sequence>
<feature type="domain" description="TRAP C4-dicarboxylate transport system permease DctM subunit" evidence="8">
    <location>
        <begin position="1"/>
        <end position="85"/>
    </location>
</feature>
<comment type="subcellular location">
    <subcellularLocation>
        <location evidence="1 7">Cell inner membrane</location>
        <topology evidence="1 7">Multi-pass membrane protein</topology>
    </subcellularLocation>
</comment>
<evidence type="ECO:0000256" key="6">
    <source>
        <dbReference type="ARBA" id="ARBA00023136"/>
    </source>
</evidence>
<dbReference type="PANTHER" id="PTHR33362:SF2">
    <property type="entry name" value="TRAP TRANSPORTER LARGE PERMEASE PROTEIN"/>
    <property type="match status" value="1"/>
</dbReference>
<name>A0A0B8NUD6_9VIBR</name>
<proteinExistence type="predicted"/>
<protein>
    <submittedName>
        <fullName evidence="9">TRAP-type C4-dicarboxylate transport system</fullName>
    </submittedName>
</protein>
<accession>A0A0B8NUD6</accession>
<dbReference type="GO" id="GO:0005886">
    <property type="term" value="C:plasma membrane"/>
    <property type="evidence" value="ECO:0007669"/>
    <property type="project" value="UniProtKB-SubCell"/>
</dbReference>
<keyword evidence="10" id="KW-1185">Reference proteome</keyword>
<evidence type="ECO:0000259" key="8">
    <source>
        <dbReference type="Pfam" id="PF06808"/>
    </source>
</evidence>
<dbReference type="InterPro" id="IPR004681">
    <property type="entry name" value="TRAP_DctM"/>
</dbReference>
<keyword evidence="5" id="KW-1133">Transmembrane helix</keyword>
<evidence type="ECO:0000256" key="3">
    <source>
        <dbReference type="ARBA" id="ARBA00022519"/>
    </source>
</evidence>
<reference evidence="9 10" key="2">
    <citation type="submission" date="2015-01" db="EMBL/GenBank/DDBJ databases">
        <authorList>
            <consortium name="NBRP consortium"/>
            <person name="Sawabe T."/>
            <person name="Meirelles P."/>
            <person name="Feng G."/>
            <person name="Sayaka M."/>
            <person name="Hattori M."/>
            <person name="Ohkuma M."/>
        </authorList>
    </citation>
    <scope>NUCLEOTIDE SEQUENCE [LARGE SCALE GENOMIC DNA]</scope>
    <source>
        <strain evidence="10">JCM 19231</strain>
    </source>
</reference>
<keyword evidence="2" id="KW-1003">Cell membrane</keyword>
<dbReference type="AlphaFoldDB" id="A0A0B8NUD6"/>
<dbReference type="GO" id="GO:0022857">
    <property type="term" value="F:transmembrane transporter activity"/>
    <property type="evidence" value="ECO:0007669"/>
    <property type="project" value="UniProtKB-UniRule"/>
</dbReference>
<comment type="caution">
    <text evidence="9">The sequence shown here is derived from an EMBL/GenBank/DDBJ whole genome shotgun (WGS) entry which is preliminary data.</text>
</comment>
<dbReference type="PANTHER" id="PTHR33362">
    <property type="entry name" value="SIALIC ACID TRAP TRANSPORTER PERMEASE PROTEIN SIAT-RELATED"/>
    <property type="match status" value="1"/>
</dbReference>
<reference evidence="9 10" key="1">
    <citation type="submission" date="2015-01" db="EMBL/GenBank/DDBJ databases">
        <title>Vibrio sp. C1 JCM 19231 whole genome shotgun sequence.</title>
        <authorList>
            <person name="Sawabe T."/>
            <person name="Meirelles P."/>
            <person name="Feng G."/>
            <person name="Sayaka M."/>
            <person name="Hattori M."/>
            <person name="Ohkuma M."/>
        </authorList>
    </citation>
    <scope>NUCLEOTIDE SEQUENCE [LARGE SCALE GENOMIC DNA]</scope>
    <source>
        <strain evidence="10">JCM 19231</strain>
    </source>
</reference>
<evidence type="ECO:0000256" key="4">
    <source>
        <dbReference type="ARBA" id="ARBA00022692"/>
    </source>
</evidence>
<keyword evidence="4" id="KW-0812">Transmembrane</keyword>
<keyword evidence="6" id="KW-0472">Membrane</keyword>